<gene>
    <name evidence="1" type="primary">Vigan.02G334300</name>
    <name evidence="1" type="ORF">VIGAN_02334300</name>
</gene>
<keyword evidence="2" id="KW-1185">Reference proteome</keyword>
<dbReference type="AlphaFoldDB" id="A0A0S3RI70"/>
<organism evidence="1 2">
    <name type="scientific">Vigna angularis var. angularis</name>
    <dbReference type="NCBI Taxonomy" id="157739"/>
    <lineage>
        <taxon>Eukaryota</taxon>
        <taxon>Viridiplantae</taxon>
        <taxon>Streptophyta</taxon>
        <taxon>Embryophyta</taxon>
        <taxon>Tracheophyta</taxon>
        <taxon>Spermatophyta</taxon>
        <taxon>Magnoliopsida</taxon>
        <taxon>eudicotyledons</taxon>
        <taxon>Gunneridae</taxon>
        <taxon>Pentapetalae</taxon>
        <taxon>rosids</taxon>
        <taxon>fabids</taxon>
        <taxon>Fabales</taxon>
        <taxon>Fabaceae</taxon>
        <taxon>Papilionoideae</taxon>
        <taxon>50 kb inversion clade</taxon>
        <taxon>NPAAA clade</taxon>
        <taxon>indigoferoid/millettioid clade</taxon>
        <taxon>Phaseoleae</taxon>
        <taxon>Vigna</taxon>
    </lineage>
</organism>
<evidence type="ECO:0000313" key="1">
    <source>
        <dbReference type="EMBL" id="BAT80340.1"/>
    </source>
</evidence>
<reference evidence="1 2" key="1">
    <citation type="journal article" date="2015" name="Sci. Rep.">
        <title>The power of single molecule real-time sequencing technology in the de novo assembly of a eukaryotic genome.</title>
        <authorList>
            <person name="Sakai H."/>
            <person name="Naito K."/>
            <person name="Ogiso-Tanaka E."/>
            <person name="Takahashi Y."/>
            <person name="Iseki K."/>
            <person name="Muto C."/>
            <person name="Satou K."/>
            <person name="Teruya K."/>
            <person name="Shiroma A."/>
            <person name="Shimoji M."/>
            <person name="Hirano T."/>
            <person name="Itoh T."/>
            <person name="Kaga A."/>
            <person name="Tomooka N."/>
        </authorList>
    </citation>
    <scope>NUCLEOTIDE SEQUENCE [LARGE SCALE GENOMIC DNA]</scope>
    <source>
        <strain evidence="2">cv. Shumari</strain>
    </source>
</reference>
<evidence type="ECO:0000313" key="2">
    <source>
        <dbReference type="Proteomes" id="UP000291084"/>
    </source>
</evidence>
<accession>A0A0S3RI70</accession>
<dbReference type="EMBL" id="AP015035">
    <property type="protein sequence ID" value="BAT80340.1"/>
    <property type="molecule type" value="Genomic_DNA"/>
</dbReference>
<dbReference type="Proteomes" id="UP000291084">
    <property type="component" value="Chromosome 2"/>
</dbReference>
<sequence>MILFSLVRPIYKKAFILPLFTIVINLSESIMGNVPSSNNYSESFPLDNYSEVLFRKTRNRKLSEVINNWSAEYCLFGRTSCELELTKITRNNHDEEVFIVIHDHTSSHAKGDFDFKINITVENGLLLANVSLDGPRSTQQLPERKVPMAQGGVLKSSFFLYGGDTDRKGLVIILREKRCDDDEELPYMITVKHCFVASCSSHGVSVVAKIRSNGGDGDLSVEIEKPRKHPKGELLKMFDDVKGKEMEFGNQNNGNVPVMNMSGQQNISAVLSAAGYTNGDYNNAIIFRGCKFRLKRRK</sequence>
<proteinExistence type="predicted"/>
<name>A0A0S3RI70_PHAAN</name>
<dbReference type="OrthoDB" id="1374534at2759"/>
<protein>
    <submittedName>
        <fullName evidence="1">Uncharacterized protein</fullName>
    </submittedName>
</protein>